<dbReference type="PANTHER" id="PTHR35526:SF3">
    <property type="entry name" value="ANTI-SIGMA-F FACTOR RSBW"/>
    <property type="match status" value="1"/>
</dbReference>
<dbReference type="EMBL" id="FOBF01000025">
    <property type="protein sequence ID" value="SEN36504.1"/>
    <property type="molecule type" value="Genomic_DNA"/>
</dbReference>
<name>A0A1H8FY90_9ACTN</name>
<dbReference type="Proteomes" id="UP000198953">
    <property type="component" value="Unassembled WGS sequence"/>
</dbReference>
<keyword evidence="4" id="KW-1185">Reference proteome</keyword>
<protein>
    <submittedName>
        <fullName evidence="3">Anti-sigma regulatory factor (Ser/Thr protein kinase)</fullName>
    </submittedName>
</protein>
<accession>A0A1H8FY90</accession>
<dbReference type="STRING" id="46177.SAMN05660976_07395"/>
<evidence type="ECO:0000259" key="2">
    <source>
        <dbReference type="Pfam" id="PF13581"/>
    </source>
</evidence>
<dbReference type="OrthoDB" id="3479721at2"/>
<dbReference type="Pfam" id="PF13581">
    <property type="entry name" value="HATPase_c_2"/>
    <property type="match status" value="1"/>
</dbReference>
<evidence type="ECO:0000313" key="3">
    <source>
        <dbReference type="EMBL" id="SEN36504.1"/>
    </source>
</evidence>
<dbReference type="AlphaFoldDB" id="A0A1H8FY90"/>
<dbReference type="PANTHER" id="PTHR35526">
    <property type="entry name" value="ANTI-SIGMA-F FACTOR RSBW-RELATED"/>
    <property type="match status" value="1"/>
</dbReference>
<dbReference type="CDD" id="cd16936">
    <property type="entry name" value="HATPase_RsbW-like"/>
    <property type="match status" value="1"/>
</dbReference>
<gene>
    <name evidence="3" type="ORF">SAMN05660976_07395</name>
</gene>
<dbReference type="GO" id="GO:0004674">
    <property type="term" value="F:protein serine/threonine kinase activity"/>
    <property type="evidence" value="ECO:0007669"/>
    <property type="project" value="UniProtKB-KW"/>
</dbReference>
<sequence length="158" mass="16932">MNSLIPHTQRGPALYGYGPATPLEERSAFASWSLPADPRSPGTARRLAGGRLARWGFGDVETAVLLVSELVTNAVRYAPGPITLTVWLIDGLLRCEVTDTSPRPPTLRTPVLYDEGCRGLPLLDALACCWGVARTGDDCGEGGEGEGKAVWFELPTPR</sequence>
<keyword evidence="3" id="KW-0418">Kinase</keyword>
<dbReference type="InterPro" id="IPR003594">
    <property type="entry name" value="HATPase_dom"/>
</dbReference>
<dbReference type="SUPFAM" id="SSF55874">
    <property type="entry name" value="ATPase domain of HSP90 chaperone/DNA topoisomerase II/histidine kinase"/>
    <property type="match status" value="1"/>
</dbReference>
<proteinExistence type="predicted"/>
<keyword evidence="1" id="KW-0723">Serine/threonine-protein kinase</keyword>
<evidence type="ECO:0000313" key="4">
    <source>
        <dbReference type="Proteomes" id="UP000198953"/>
    </source>
</evidence>
<dbReference type="InterPro" id="IPR050267">
    <property type="entry name" value="Anti-sigma-factor_SerPK"/>
</dbReference>
<feature type="domain" description="Histidine kinase/HSP90-like ATPase" evidence="2">
    <location>
        <begin position="34"/>
        <end position="127"/>
    </location>
</feature>
<reference evidence="3 4" key="1">
    <citation type="submission" date="2016-10" db="EMBL/GenBank/DDBJ databases">
        <authorList>
            <person name="de Groot N.N."/>
        </authorList>
    </citation>
    <scope>NUCLEOTIDE SEQUENCE [LARGE SCALE GENOMIC DNA]</scope>
    <source>
        <strain evidence="3 4">DSM 43357</strain>
    </source>
</reference>
<dbReference type="RefSeq" id="WP_091105093.1">
    <property type="nucleotide sequence ID" value="NZ_BBZG01000001.1"/>
</dbReference>
<organism evidence="3 4">
    <name type="scientific">Nonomuraea pusilla</name>
    <dbReference type="NCBI Taxonomy" id="46177"/>
    <lineage>
        <taxon>Bacteria</taxon>
        <taxon>Bacillati</taxon>
        <taxon>Actinomycetota</taxon>
        <taxon>Actinomycetes</taxon>
        <taxon>Streptosporangiales</taxon>
        <taxon>Streptosporangiaceae</taxon>
        <taxon>Nonomuraea</taxon>
    </lineage>
</organism>
<keyword evidence="3" id="KW-0808">Transferase</keyword>
<dbReference type="InterPro" id="IPR036890">
    <property type="entry name" value="HATPase_C_sf"/>
</dbReference>
<dbReference type="Gene3D" id="3.30.565.10">
    <property type="entry name" value="Histidine kinase-like ATPase, C-terminal domain"/>
    <property type="match status" value="1"/>
</dbReference>
<evidence type="ECO:0000256" key="1">
    <source>
        <dbReference type="ARBA" id="ARBA00022527"/>
    </source>
</evidence>